<feature type="compositionally biased region" description="Basic and acidic residues" evidence="1">
    <location>
        <begin position="178"/>
        <end position="192"/>
    </location>
</feature>
<proteinExistence type="predicted"/>
<feature type="compositionally biased region" description="Basic residues" evidence="1">
    <location>
        <begin position="223"/>
        <end position="235"/>
    </location>
</feature>
<name>A0A8H8A276_9FUNG</name>
<feature type="compositionally biased region" description="Basic and acidic residues" evidence="1">
    <location>
        <begin position="251"/>
        <end position="267"/>
    </location>
</feature>
<gene>
    <name evidence="3" type="ORF">BJ554DRAFT_8470</name>
</gene>
<feature type="chain" id="PRO_5034339098" evidence="2">
    <location>
        <begin position="22"/>
        <end position="293"/>
    </location>
</feature>
<feature type="non-terminal residue" evidence="3">
    <location>
        <position position="1"/>
    </location>
</feature>
<feature type="compositionally biased region" description="Basic and acidic residues" evidence="1">
    <location>
        <begin position="123"/>
        <end position="132"/>
    </location>
</feature>
<accession>A0A8H8A276</accession>
<feature type="compositionally biased region" description="Basic and acidic residues" evidence="1">
    <location>
        <begin position="151"/>
        <end position="160"/>
    </location>
</feature>
<feature type="non-terminal residue" evidence="3">
    <location>
        <position position="293"/>
    </location>
</feature>
<dbReference type="AlphaFoldDB" id="A0A8H8A276"/>
<evidence type="ECO:0000256" key="2">
    <source>
        <dbReference type="SAM" id="SignalP"/>
    </source>
</evidence>
<protein>
    <submittedName>
        <fullName evidence="3">Uncharacterized protein</fullName>
    </submittedName>
</protein>
<evidence type="ECO:0000313" key="3">
    <source>
        <dbReference type="EMBL" id="KAG5463338.1"/>
    </source>
</evidence>
<dbReference type="EMBL" id="JAEFCI010000766">
    <property type="protein sequence ID" value="KAG5463338.1"/>
    <property type="molecule type" value="Genomic_DNA"/>
</dbReference>
<reference evidence="3 4" key="1">
    <citation type="journal article" name="Sci. Rep.">
        <title>Genome-scale phylogenetic analyses confirm Olpidium as the closest living zoosporic fungus to the non-flagellated, terrestrial fungi.</title>
        <authorList>
            <person name="Chang Y."/>
            <person name="Rochon D."/>
            <person name="Sekimoto S."/>
            <person name="Wang Y."/>
            <person name="Chovatia M."/>
            <person name="Sandor L."/>
            <person name="Salamov A."/>
            <person name="Grigoriev I.V."/>
            <person name="Stajich J.E."/>
            <person name="Spatafora J.W."/>
        </authorList>
    </citation>
    <scope>NUCLEOTIDE SEQUENCE [LARGE SCALE GENOMIC DNA]</scope>
    <source>
        <strain evidence="3">S191</strain>
    </source>
</reference>
<keyword evidence="2" id="KW-0732">Signal</keyword>
<dbReference type="Proteomes" id="UP000673691">
    <property type="component" value="Unassembled WGS sequence"/>
</dbReference>
<feature type="compositionally biased region" description="Low complexity" evidence="1">
    <location>
        <begin position="133"/>
        <end position="144"/>
    </location>
</feature>
<evidence type="ECO:0000313" key="4">
    <source>
        <dbReference type="Proteomes" id="UP000673691"/>
    </source>
</evidence>
<keyword evidence="4" id="KW-1185">Reference proteome</keyword>
<organism evidence="3 4">
    <name type="scientific">Olpidium bornovanus</name>
    <dbReference type="NCBI Taxonomy" id="278681"/>
    <lineage>
        <taxon>Eukaryota</taxon>
        <taxon>Fungi</taxon>
        <taxon>Fungi incertae sedis</taxon>
        <taxon>Olpidiomycota</taxon>
        <taxon>Olpidiomycotina</taxon>
        <taxon>Olpidiomycetes</taxon>
        <taxon>Olpidiales</taxon>
        <taxon>Olpidiaceae</taxon>
        <taxon>Olpidium</taxon>
    </lineage>
</organism>
<sequence length="293" mass="31950">LRRRRRRRVAFLLILLLPARRRRPLLVVRWPRLAPAQRPRRLPAAPAGPPGGSRDDRRCGCDRTNRRERKNRASLPGGAPADVRTRVFAAGAGRPWLPGQRPRVPGGPGRRRRRPEAVGVHELAGRRERADIARAIAGNPAAAGRSRRRRDPVATREPRSRLVAGVFPPSEPGVDEPAGAREARDSGGHSETHAAGTAEQVPDHTDPRVGADAAALPAVPPLPRRRGRSAVHHGGQKGPRAPRLPLLDIRSVGRDGGARRGEAEVIRGLRHGTKPVEGQRENRAPAGSRRTRR</sequence>
<comment type="caution">
    <text evidence="3">The sequence shown here is derived from an EMBL/GenBank/DDBJ whole genome shotgun (WGS) entry which is preliminary data.</text>
</comment>
<feature type="signal peptide" evidence="2">
    <location>
        <begin position="1"/>
        <end position="21"/>
    </location>
</feature>
<feature type="region of interest" description="Disordered" evidence="1">
    <location>
        <begin position="39"/>
        <end position="293"/>
    </location>
</feature>
<evidence type="ECO:0000256" key="1">
    <source>
        <dbReference type="SAM" id="MobiDB-lite"/>
    </source>
</evidence>
<feature type="compositionally biased region" description="Basic and acidic residues" evidence="1">
    <location>
        <begin position="53"/>
        <end position="65"/>
    </location>
</feature>